<dbReference type="AlphaFoldDB" id="A0A930DX38"/>
<dbReference type="GO" id="GO:0045892">
    <property type="term" value="P:negative regulation of DNA-templated transcription"/>
    <property type="evidence" value="ECO:0007669"/>
    <property type="project" value="TreeGrafter"/>
</dbReference>
<dbReference type="GO" id="GO:0003700">
    <property type="term" value="F:DNA-binding transcription factor activity"/>
    <property type="evidence" value="ECO:0007669"/>
    <property type="project" value="InterPro"/>
</dbReference>
<sequence length="238" mass="27213">MKEHTGPLYLQISEDIKRKIHNGEYQVNTKIPTEAELEKIYGASRITIRKALELLVEDEILSRKPKIGTYVTAKKITRSLNQSMSFSKTCQGNGHVVSTVLLQAELREAKERDIQFLELEGETHILVIRRLRFCNDVPVILEENRFAKEYAFLLAEDLSTSLYSILEKHGIYPEMSRKTIGVCYGTKEEATCLGVSEGSALLITRDVVYGRDNKPIYRGKEVVNAESFEYTILQRNHE</sequence>
<dbReference type="SUPFAM" id="SSF46785">
    <property type="entry name" value="Winged helix' DNA-binding domain"/>
    <property type="match status" value="1"/>
</dbReference>
<dbReference type="PRINTS" id="PR00035">
    <property type="entry name" value="HTHGNTR"/>
</dbReference>
<evidence type="ECO:0000256" key="3">
    <source>
        <dbReference type="ARBA" id="ARBA00023163"/>
    </source>
</evidence>
<organism evidence="5 6">
    <name type="scientific">Oribacterium sinus</name>
    <dbReference type="NCBI Taxonomy" id="237576"/>
    <lineage>
        <taxon>Bacteria</taxon>
        <taxon>Bacillati</taxon>
        <taxon>Bacillota</taxon>
        <taxon>Clostridia</taxon>
        <taxon>Lachnospirales</taxon>
        <taxon>Lachnospiraceae</taxon>
        <taxon>Oribacterium</taxon>
    </lineage>
</organism>
<evidence type="ECO:0000313" key="6">
    <source>
        <dbReference type="Proteomes" id="UP000780721"/>
    </source>
</evidence>
<keyword evidence="2" id="KW-0238">DNA-binding</keyword>
<name>A0A930DX38_9FIRM</name>
<dbReference type="InterPro" id="IPR036390">
    <property type="entry name" value="WH_DNA-bd_sf"/>
</dbReference>
<evidence type="ECO:0000256" key="1">
    <source>
        <dbReference type="ARBA" id="ARBA00023015"/>
    </source>
</evidence>
<dbReference type="PANTHER" id="PTHR44846">
    <property type="entry name" value="MANNOSYL-D-GLYCERATE TRANSPORT/METABOLISM SYSTEM REPRESSOR MNGR-RELATED"/>
    <property type="match status" value="1"/>
</dbReference>
<dbReference type="CDD" id="cd07377">
    <property type="entry name" value="WHTH_GntR"/>
    <property type="match status" value="1"/>
</dbReference>
<protein>
    <submittedName>
        <fullName evidence="5">GntR family transcriptional regulator</fullName>
    </submittedName>
</protein>
<evidence type="ECO:0000259" key="4">
    <source>
        <dbReference type="PROSITE" id="PS50949"/>
    </source>
</evidence>
<dbReference type="Gene3D" id="3.40.1410.10">
    <property type="entry name" value="Chorismate lyase-like"/>
    <property type="match status" value="1"/>
</dbReference>
<dbReference type="PROSITE" id="PS50949">
    <property type="entry name" value="HTH_GNTR"/>
    <property type="match status" value="1"/>
</dbReference>
<dbReference type="PANTHER" id="PTHR44846:SF1">
    <property type="entry name" value="MANNOSYL-D-GLYCERATE TRANSPORT_METABOLISM SYSTEM REPRESSOR MNGR-RELATED"/>
    <property type="match status" value="1"/>
</dbReference>
<dbReference type="GO" id="GO:0003677">
    <property type="term" value="F:DNA binding"/>
    <property type="evidence" value="ECO:0007669"/>
    <property type="project" value="UniProtKB-KW"/>
</dbReference>
<accession>A0A930DX38</accession>
<dbReference type="SUPFAM" id="SSF64288">
    <property type="entry name" value="Chorismate lyase-like"/>
    <property type="match status" value="1"/>
</dbReference>
<dbReference type="SMART" id="SM00345">
    <property type="entry name" value="HTH_GNTR"/>
    <property type="match status" value="1"/>
</dbReference>
<dbReference type="Pfam" id="PF07702">
    <property type="entry name" value="UTRA"/>
    <property type="match status" value="1"/>
</dbReference>
<dbReference type="InterPro" id="IPR028978">
    <property type="entry name" value="Chorismate_lyase_/UTRA_dom_sf"/>
</dbReference>
<dbReference type="FunFam" id="1.10.10.10:FF:000079">
    <property type="entry name" value="GntR family transcriptional regulator"/>
    <property type="match status" value="1"/>
</dbReference>
<dbReference type="Pfam" id="PF00392">
    <property type="entry name" value="GntR"/>
    <property type="match status" value="1"/>
</dbReference>
<evidence type="ECO:0000256" key="2">
    <source>
        <dbReference type="ARBA" id="ARBA00023125"/>
    </source>
</evidence>
<comment type="caution">
    <text evidence="5">The sequence shown here is derived from an EMBL/GenBank/DDBJ whole genome shotgun (WGS) entry which is preliminary data.</text>
</comment>
<keyword evidence="3" id="KW-0804">Transcription</keyword>
<gene>
    <name evidence="5" type="ORF">HXM91_03960</name>
</gene>
<dbReference type="InterPro" id="IPR011663">
    <property type="entry name" value="UTRA"/>
</dbReference>
<dbReference type="Proteomes" id="UP000780721">
    <property type="component" value="Unassembled WGS sequence"/>
</dbReference>
<dbReference type="InterPro" id="IPR050679">
    <property type="entry name" value="Bact_HTH_transcr_reg"/>
</dbReference>
<dbReference type="InterPro" id="IPR036388">
    <property type="entry name" value="WH-like_DNA-bd_sf"/>
</dbReference>
<proteinExistence type="predicted"/>
<keyword evidence="1" id="KW-0805">Transcription regulation</keyword>
<dbReference type="EMBL" id="JABZRB010000081">
    <property type="protein sequence ID" value="MBF1304998.1"/>
    <property type="molecule type" value="Genomic_DNA"/>
</dbReference>
<evidence type="ECO:0000313" key="5">
    <source>
        <dbReference type="EMBL" id="MBF1304998.1"/>
    </source>
</evidence>
<reference evidence="5" key="1">
    <citation type="submission" date="2020-04" db="EMBL/GenBank/DDBJ databases">
        <title>Deep metagenomics examines the oral microbiome during advanced dental caries in children, revealing novel taxa and co-occurrences with host molecules.</title>
        <authorList>
            <person name="Baker J.L."/>
            <person name="Morton J.T."/>
            <person name="Dinis M."/>
            <person name="Alvarez R."/>
            <person name="Tran N.C."/>
            <person name="Knight R."/>
            <person name="Edlund A."/>
        </authorList>
    </citation>
    <scope>NUCLEOTIDE SEQUENCE</scope>
    <source>
        <strain evidence="5">JCVI_48_bin.5</strain>
    </source>
</reference>
<dbReference type="InterPro" id="IPR000524">
    <property type="entry name" value="Tscrpt_reg_HTH_GntR"/>
</dbReference>
<dbReference type="Gene3D" id="1.10.10.10">
    <property type="entry name" value="Winged helix-like DNA-binding domain superfamily/Winged helix DNA-binding domain"/>
    <property type="match status" value="1"/>
</dbReference>
<dbReference type="SMART" id="SM00866">
    <property type="entry name" value="UTRA"/>
    <property type="match status" value="1"/>
</dbReference>
<feature type="domain" description="HTH gntR-type" evidence="4">
    <location>
        <begin position="6"/>
        <end position="74"/>
    </location>
</feature>